<gene>
    <name evidence="6" type="ORF">GB928_017220</name>
</gene>
<dbReference type="Proteomes" id="UP001177080">
    <property type="component" value="Unassembled WGS sequence"/>
</dbReference>
<dbReference type="Gene3D" id="2.150.10.10">
    <property type="entry name" value="Serralysin-like metalloprotease, C-terminal"/>
    <property type="match status" value="2"/>
</dbReference>
<comment type="subcellular location">
    <subcellularLocation>
        <location evidence="2">Secreted</location>
    </subcellularLocation>
</comment>
<comment type="caution">
    <text evidence="6">The sequence shown here is derived from an EMBL/GenBank/DDBJ whole genome shotgun (WGS) entry which is preliminary data.</text>
</comment>
<evidence type="ECO:0000256" key="4">
    <source>
        <dbReference type="ARBA" id="ARBA00022737"/>
    </source>
</evidence>
<dbReference type="PANTHER" id="PTHR38340:SF1">
    <property type="entry name" value="S-LAYER PROTEIN"/>
    <property type="match status" value="1"/>
</dbReference>
<dbReference type="InterPro" id="IPR050557">
    <property type="entry name" value="RTX_toxin/Mannuronan_C5-epim"/>
</dbReference>
<dbReference type="Pfam" id="PF00353">
    <property type="entry name" value="HemolysinCabind"/>
    <property type="match status" value="2"/>
</dbReference>
<dbReference type="InterPro" id="IPR001343">
    <property type="entry name" value="Hemolysn_Ca-bd"/>
</dbReference>
<accession>A0ABT8XGT6</accession>
<dbReference type="SUPFAM" id="SSF51120">
    <property type="entry name" value="beta-Roll"/>
    <property type="match status" value="1"/>
</dbReference>
<reference evidence="6" key="1">
    <citation type="submission" date="2022-04" db="EMBL/GenBank/DDBJ databases">
        <title>Shinella lacus sp. nov., a novel member of the genus Shinella from water.</title>
        <authorList>
            <person name="Deng Y."/>
        </authorList>
    </citation>
    <scope>NUCLEOTIDE SEQUENCE</scope>
    <source>
        <strain evidence="6">JCM 31239</strain>
    </source>
</reference>
<dbReference type="EMBL" id="WHSC02000007">
    <property type="protein sequence ID" value="MDO6122938.1"/>
    <property type="molecule type" value="Genomic_DNA"/>
</dbReference>
<evidence type="ECO:0000259" key="5">
    <source>
        <dbReference type="Pfam" id="PF08548"/>
    </source>
</evidence>
<keyword evidence="4" id="KW-0677">Repeat</keyword>
<protein>
    <recommendedName>
        <fullName evidence="5">Peptidase M10 serralysin C-terminal domain-containing protein</fullName>
    </recommendedName>
</protein>
<dbReference type="InterPro" id="IPR018511">
    <property type="entry name" value="Hemolysin-typ_Ca-bd_CS"/>
</dbReference>
<dbReference type="InterPro" id="IPR013858">
    <property type="entry name" value="Peptidase_M10B_C"/>
</dbReference>
<dbReference type="Pfam" id="PF08548">
    <property type="entry name" value="Peptidase_M10_C"/>
    <property type="match status" value="1"/>
</dbReference>
<dbReference type="PANTHER" id="PTHR38340">
    <property type="entry name" value="S-LAYER PROTEIN"/>
    <property type="match status" value="1"/>
</dbReference>
<name>A0ABT8XGT6_9HYPH</name>
<dbReference type="PRINTS" id="PR00313">
    <property type="entry name" value="CABNDNGRPT"/>
</dbReference>
<keyword evidence="7" id="KW-1185">Reference proteome</keyword>
<dbReference type="PROSITE" id="PS00330">
    <property type="entry name" value="HEMOLYSIN_CALCIUM"/>
    <property type="match status" value="1"/>
</dbReference>
<dbReference type="RefSeq" id="WP_244760601.1">
    <property type="nucleotide sequence ID" value="NZ_JALJCJ010000002.1"/>
</dbReference>
<evidence type="ECO:0000256" key="3">
    <source>
        <dbReference type="ARBA" id="ARBA00022525"/>
    </source>
</evidence>
<comment type="cofactor">
    <cofactor evidence="1">
        <name>Ca(2+)</name>
        <dbReference type="ChEBI" id="CHEBI:29108"/>
    </cofactor>
</comment>
<organism evidence="6 7">
    <name type="scientific">Shinella curvata</name>
    <dbReference type="NCBI Taxonomy" id="1817964"/>
    <lineage>
        <taxon>Bacteria</taxon>
        <taxon>Pseudomonadati</taxon>
        <taxon>Pseudomonadota</taxon>
        <taxon>Alphaproteobacteria</taxon>
        <taxon>Hyphomicrobiales</taxon>
        <taxon>Rhizobiaceae</taxon>
        <taxon>Shinella</taxon>
    </lineage>
</organism>
<evidence type="ECO:0000313" key="6">
    <source>
        <dbReference type="EMBL" id="MDO6122938.1"/>
    </source>
</evidence>
<evidence type="ECO:0000313" key="7">
    <source>
        <dbReference type="Proteomes" id="UP001177080"/>
    </source>
</evidence>
<feature type="domain" description="Peptidase M10 serralysin C-terminal" evidence="5">
    <location>
        <begin position="165"/>
        <end position="305"/>
    </location>
</feature>
<keyword evidence="3" id="KW-0964">Secreted</keyword>
<proteinExistence type="predicted"/>
<evidence type="ECO:0000256" key="2">
    <source>
        <dbReference type="ARBA" id="ARBA00004613"/>
    </source>
</evidence>
<dbReference type="InterPro" id="IPR011049">
    <property type="entry name" value="Serralysin-like_metalloprot_C"/>
</dbReference>
<evidence type="ECO:0000256" key="1">
    <source>
        <dbReference type="ARBA" id="ARBA00001913"/>
    </source>
</evidence>
<sequence>MASIKVGGDYSIDMADFDFYVGDLESAKITKFTSTLITGTIDGTKITIKGSGFQADSNGVPVAGTIKSIGGVEGGKTVFLLSGVSISVPKILDLVENGTAAAVKAFVQSTFKGGDIIHGGASDDVILGYAGDDSLFGGGDADKIYGGSGKDYLNGGDGADMLNGGAGNDTLLGGVGNDILKGSSGNDLLQGSAGADRLWGGAGADIFQFKSIANSMLTSQDTIYDFARSEGDKIDLKAIDANVKVGGNQAFSFIGSDGFHKKAGELRYEHKSGDTFIQGDVNGDGKIDFSVKVDALVNFAKGDFIL</sequence>